<dbReference type="Gene3D" id="3.40.50.10390">
    <property type="entry name" value="Gingipain r, domain 1"/>
    <property type="match status" value="1"/>
</dbReference>
<dbReference type="GO" id="GO:0004197">
    <property type="term" value="F:cysteine-type endopeptidase activity"/>
    <property type="evidence" value="ECO:0007669"/>
    <property type="project" value="InterPro"/>
</dbReference>
<keyword evidence="1" id="KW-0732">Signal</keyword>
<evidence type="ECO:0000313" key="5">
    <source>
        <dbReference type="EMBL" id="TKJ41266.1"/>
    </source>
</evidence>
<evidence type="ECO:0000259" key="4">
    <source>
        <dbReference type="Pfam" id="PF18962"/>
    </source>
</evidence>
<sequence>MTRSGITLIIATMLLSFLNVVHAEYQPLRADVDDEYPIINLLTHEATQVQFEVRIPGIERYIASLEGRNWDRFEIPGGGYELDLGAPEVPHFSKLLAIPARTGIRAQFEALETTTIENVELMPAQGRDPVDLTAEAKAVKYDISAYSKNSFYPEDEVMVGTPAIMRDQRMVSIRMNPVRYNPVTKELQITHRYRVTVFFEGSDDRNVPSCPIRPVSQSWAKLMKASVLNFDELNIDITETGSYLIVCENNSDLLNNLLPPLIDWKMRKGHSVVVETFSPGSSNSTIKSIIQNAYDTWDVPPEFVLLFGDCTGTYELPGWTVGGWPWGDDEIDHPYSQLDGTDQLADVAVGRLPAGDDYEAMVLINKILFYEKMPYIANTDWYHEGVLIAGNSASGISTVQTNRYIKTRMIWNEYTEIDTFWYWMGGSVGGTLSPAINEGVSIANYRGCYEMENFSIYSINALYNGRKLPFVVTITCGTGGFSGWEESLMERFAIVGTPSNPSGAIACIGTATSYTHTRQNNTIDMGIFGGLFDEGITQAGNALNKAKLELYNTYWEHDPTSVDNFSKYAALAGDPGLELFNRAIQFMECDVPATVTWGENAISFTVEETGIGPLEDAIVCLYIENDLHEVGLTDASGQVTLALNPSAANNVKVTITKQNFYPIVDSLDVIQADVAVGYFGHTIDDDNSGSSSGNGDGVVNPGETLEIPVTLKNFGASVTATGINVTATVDDDFATLSDDYETFSDISPGATANSADDFDLLVDPGCPHNHVIRLDLNTSTAQGAWYGVIDLQVVSYLLSIESAYAAGSDTLLSGGETADFMLDVTNDGEKDAVSLTATITSLSPYVTVNDNFASFFTVGVGAWANCLLDPFNLTAVDNAPPGYPAEMEIVFTDASGATQTEIITIALGSRSTTDPQGPDEYGYWCFDNTDEDYDQCPDYNWIEIDPVYGGTGTTLAINDPYENADASVNVSLPFTFRYYGEDTDEITVCSNGWLSTWANNSFSDFRNYPIPSIIGPNGMMAPFWDDLTTWTSGHVVTKYDPVARWFIIEWSRMETLAYPYFPETFQVILYDPVHYPTTTGDGLILFQYNNIEDVYGSGDDNPYSTVGIESPDQQDGIEITYWNTYDDPATAPLANGRAYLFSTDCDYLVGTFPAMVIDLTYVSGSPVPAGGGNLYYGIWAQNQEPSALNCDIWIDIEYEGGAPTTIVQRALVNYQPGWTIDRPDVWFPVPGSYAYGNYEIIGRTGIYPNEVWNESGFEWSKYGPHLDGEFVPWVPDYVPDPFDEIIMTETEVVIPDNFSLQGAYPNPFNPSTTLSFALPEAAKVELQVFDISGRLVVNLIDGNRNAGIHQVTFDASGLASGVYICKLKAGSFTASQKMVLMK</sequence>
<dbReference type="InterPro" id="IPR029030">
    <property type="entry name" value="Caspase-like_dom_sf"/>
</dbReference>
<dbReference type="InterPro" id="IPR001769">
    <property type="entry name" value="Gingipain"/>
</dbReference>
<reference evidence="5 6" key="1">
    <citation type="submission" date="2017-06" db="EMBL/GenBank/DDBJ databases">
        <title>Novel microbial phyla capable of carbon fixation and sulfur reduction in deep-sea sediments.</title>
        <authorList>
            <person name="Huang J."/>
            <person name="Baker B."/>
            <person name="Wang Y."/>
        </authorList>
    </citation>
    <scope>NUCLEOTIDE SEQUENCE [LARGE SCALE GENOMIC DNA]</scope>
    <source>
        <strain evidence="5">B3_LCP</strain>
    </source>
</reference>
<dbReference type="GO" id="GO:0006508">
    <property type="term" value="P:proteolysis"/>
    <property type="evidence" value="ECO:0007669"/>
    <property type="project" value="InterPro"/>
</dbReference>
<evidence type="ECO:0000259" key="3">
    <source>
        <dbReference type="Pfam" id="PF08126"/>
    </source>
</evidence>
<dbReference type="NCBIfam" id="TIGR04183">
    <property type="entry name" value="Por_Secre_tail"/>
    <property type="match status" value="1"/>
</dbReference>
<dbReference type="InterPro" id="IPR013783">
    <property type="entry name" value="Ig-like_fold"/>
</dbReference>
<dbReference type="InterPro" id="IPR038490">
    <property type="entry name" value="Gingipain_propep_sf"/>
</dbReference>
<protein>
    <recommendedName>
        <fullName evidence="7">Gingipain R</fullName>
    </recommendedName>
</protein>
<dbReference type="Gene3D" id="3.40.50.1460">
    <property type="match status" value="1"/>
</dbReference>
<dbReference type="Proteomes" id="UP000319619">
    <property type="component" value="Unassembled WGS sequence"/>
</dbReference>
<comment type="caution">
    <text evidence="5">The sequence shown here is derived from an EMBL/GenBank/DDBJ whole genome shotgun (WGS) entry which is preliminary data.</text>
</comment>
<name>A0A532V228_UNCL8</name>
<dbReference type="Pfam" id="PF18962">
    <property type="entry name" value="Por_Secre_tail"/>
    <property type="match status" value="1"/>
</dbReference>
<accession>A0A532V228</accession>
<dbReference type="Pfam" id="PF01364">
    <property type="entry name" value="Peptidase_C25"/>
    <property type="match status" value="1"/>
</dbReference>
<evidence type="ECO:0000256" key="1">
    <source>
        <dbReference type="ARBA" id="ARBA00022729"/>
    </source>
</evidence>
<dbReference type="Gene3D" id="2.60.40.3800">
    <property type="match status" value="1"/>
</dbReference>
<dbReference type="Pfam" id="PF08126">
    <property type="entry name" value="Propeptide_C25"/>
    <property type="match status" value="1"/>
</dbReference>
<feature type="domain" description="Gingipain" evidence="2">
    <location>
        <begin position="243"/>
        <end position="579"/>
    </location>
</feature>
<organism evidence="5 6">
    <name type="scientific">candidate division LCP-89 bacterium B3_LCP</name>
    <dbReference type="NCBI Taxonomy" id="2012998"/>
    <lineage>
        <taxon>Bacteria</taxon>
        <taxon>Pseudomonadati</taxon>
        <taxon>Bacteria division LCP-89</taxon>
    </lineage>
</organism>
<gene>
    <name evidence="5" type="ORF">CEE37_06255</name>
</gene>
<evidence type="ECO:0000259" key="2">
    <source>
        <dbReference type="Pfam" id="PF01364"/>
    </source>
</evidence>
<feature type="domain" description="Gingipain propeptide" evidence="3">
    <location>
        <begin position="46"/>
        <end position="201"/>
    </location>
</feature>
<dbReference type="Gene3D" id="2.60.40.10">
    <property type="entry name" value="Immunoglobulins"/>
    <property type="match status" value="1"/>
</dbReference>
<feature type="domain" description="Secretion system C-terminal sorting" evidence="4">
    <location>
        <begin position="1304"/>
        <end position="1379"/>
    </location>
</feature>
<dbReference type="InterPro" id="IPR012600">
    <property type="entry name" value="Propeptide_C25"/>
</dbReference>
<dbReference type="EMBL" id="NJBN01000003">
    <property type="protein sequence ID" value="TKJ41266.1"/>
    <property type="molecule type" value="Genomic_DNA"/>
</dbReference>
<evidence type="ECO:0000313" key="6">
    <source>
        <dbReference type="Proteomes" id="UP000319619"/>
    </source>
</evidence>
<dbReference type="InterPro" id="IPR029031">
    <property type="entry name" value="Gingipain_N_sf"/>
</dbReference>
<dbReference type="InterPro" id="IPR026444">
    <property type="entry name" value="Secre_tail"/>
</dbReference>
<dbReference type="Gene3D" id="2.60.40.4070">
    <property type="match status" value="1"/>
</dbReference>
<evidence type="ECO:0008006" key="7">
    <source>
        <dbReference type="Google" id="ProtNLM"/>
    </source>
</evidence>
<dbReference type="SUPFAM" id="SSF52129">
    <property type="entry name" value="Caspase-like"/>
    <property type="match status" value="1"/>
</dbReference>
<proteinExistence type="predicted"/>